<keyword evidence="3" id="KW-0812">Transmembrane</keyword>
<feature type="domain" description="Potassium channel" evidence="8">
    <location>
        <begin position="3"/>
        <end position="46"/>
    </location>
</feature>
<organism evidence="9 10">
    <name type="scientific">Dibothriocephalus latus</name>
    <name type="common">Fish tapeworm</name>
    <name type="synonym">Diphyllobothrium latum</name>
    <dbReference type="NCBI Taxonomy" id="60516"/>
    <lineage>
        <taxon>Eukaryota</taxon>
        <taxon>Metazoa</taxon>
        <taxon>Spiralia</taxon>
        <taxon>Lophotrochozoa</taxon>
        <taxon>Platyhelminthes</taxon>
        <taxon>Cestoda</taxon>
        <taxon>Eucestoda</taxon>
        <taxon>Diphyllobothriidea</taxon>
        <taxon>Diphyllobothriidae</taxon>
        <taxon>Dibothriocephalus</taxon>
    </lineage>
</organism>
<dbReference type="GO" id="GO:0022841">
    <property type="term" value="F:potassium ion leak channel activity"/>
    <property type="evidence" value="ECO:0007669"/>
    <property type="project" value="TreeGrafter"/>
</dbReference>
<evidence type="ECO:0000259" key="8">
    <source>
        <dbReference type="Pfam" id="PF07885"/>
    </source>
</evidence>
<keyword evidence="2" id="KW-0813">Transport</keyword>
<dbReference type="AlphaFoldDB" id="A0A3P7N0G3"/>
<dbReference type="InterPro" id="IPR003280">
    <property type="entry name" value="2pore_dom_K_chnl"/>
</dbReference>
<accession>A0A3P7N0G3</accession>
<evidence type="ECO:0000256" key="6">
    <source>
        <dbReference type="ARBA" id="ARBA00023136"/>
    </source>
</evidence>
<proteinExistence type="predicted"/>
<keyword evidence="5" id="KW-0406">Ion transport</keyword>
<keyword evidence="10" id="KW-1185">Reference proteome</keyword>
<dbReference type="Pfam" id="PF07885">
    <property type="entry name" value="Ion_trans_2"/>
    <property type="match status" value="1"/>
</dbReference>
<keyword evidence="6" id="KW-0472">Membrane</keyword>
<reference evidence="9 10" key="1">
    <citation type="submission" date="2018-11" db="EMBL/GenBank/DDBJ databases">
        <authorList>
            <consortium name="Pathogen Informatics"/>
        </authorList>
    </citation>
    <scope>NUCLEOTIDE SEQUENCE [LARGE SCALE GENOMIC DNA]</scope>
</reference>
<dbReference type="Proteomes" id="UP000281553">
    <property type="component" value="Unassembled WGS sequence"/>
</dbReference>
<evidence type="ECO:0000313" key="9">
    <source>
        <dbReference type="EMBL" id="VDN29933.1"/>
    </source>
</evidence>
<gene>
    <name evidence="9" type="ORF">DILT_LOCUS15447</name>
</gene>
<evidence type="ECO:0000256" key="5">
    <source>
        <dbReference type="ARBA" id="ARBA00023065"/>
    </source>
</evidence>
<evidence type="ECO:0000256" key="3">
    <source>
        <dbReference type="ARBA" id="ARBA00022692"/>
    </source>
</evidence>
<dbReference type="PANTHER" id="PTHR11003">
    <property type="entry name" value="POTASSIUM CHANNEL, SUBFAMILY K"/>
    <property type="match status" value="1"/>
</dbReference>
<comment type="subcellular location">
    <subcellularLocation>
        <location evidence="1">Membrane</location>
        <topology evidence="1">Multi-pass membrane protein</topology>
    </subcellularLocation>
</comment>
<dbReference type="InterPro" id="IPR013099">
    <property type="entry name" value="K_chnl_dom"/>
</dbReference>
<protein>
    <recommendedName>
        <fullName evidence="8">Potassium channel domain-containing protein</fullName>
    </recommendedName>
</protein>
<evidence type="ECO:0000313" key="10">
    <source>
        <dbReference type="Proteomes" id="UP000281553"/>
    </source>
</evidence>
<dbReference type="GO" id="GO:0005886">
    <property type="term" value="C:plasma membrane"/>
    <property type="evidence" value="ECO:0007669"/>
    <property type="project" value="TreeGrafter"/>
</dbReference>
<dbReference type="EMBL" id="UYRU01079265">
    <property type="protein sequence ID" value="VDN29933.1"/>
    <property type="molecule type" value="Genomic_DNA"/>
</dbReference>
<dbReference type="GO" id="GO:0030322">
    <property type="term" value="P:stabilization of membrane potential"/>
    <property type="evidence" value="ECO:0007669"/>
    <property type="project" value="TreeGrafter"/>
</dbReference>
<dbReference type="SUPFAM" id="SSF81324">
    <property type="entry name" value="Voltage-gated potassium channels"/>
    <property type="match status" value="1"/>
</dbReference>
<name>A0A3P7N0G3_DIBLA</name>
<dbReference type="Gene3D" id="1.10.287.70">
    <property type="match status" value="1"/>
</dbReference>
<evidence type="ECO:0000256" key="4">
    <source>
        <dbReference type="ARBA" id="ARBA00022989"/>
    </source>
</evidence>
<evidence type="ECO:0000256" key="2">
    <source>
        <dbReference type="ARBA" id="ARBA00022448"/>
    </source>
</evidence>
<dbReference type="OrthoDB" id="297496at2759"/>
<evidence type="ECO:0000256" key="7">
    <source>
        <dbReference type="ARBA" id="ARBA00023303"/>
    </source>
</evidence>
<keyword evidence="7" id="KW-0407">Ion channel</keyword>
<evidence type="ECO:0000256" key="1">
    <source>
        <dbReference type="ARBA" id="ARBA00004141"/>
    </source>
</evidence>
<dbReference type="PANTHER" id="PTHR11003:SF334">
    <property type="entry name" value="FI03418P"/>
    <property type="match status" value="1"/>
</dbReference>
<dbReference type="GO" id="GO:0015271">
    <property type="term" value="F:outward rectifier potassium channel activity"/>
    <property type="evidence" value="ECO:0007669"/>
    <property type="project" value="TreeGrafter"/>
</dbReference>
<sequence>MAVIVGYVALGTYLFRVWETDWTVIDGAYFSVITISTIGFGDLVPGKGRYEKVNRRLSQEPAYNSACRAPFYGIPIGFVRTPNVRRVKELVRVYIYVQYGSEFVQHADFCEILVHNCYSALSRVEIPIIL</sequence>
<keyword evidence="4" id="KW-1133">Transmembrane helix</keyword>